<dbReference type="PROSITE" id="PS52050">
    <property type="entry name" value="WYL"/>
    <property type="match status" value="1"/>
</dbReference>
<dbReference type="Pfam" id="PF25583">
    <property type="entry name" value="WCX"/>
    <property type="match status" value="1"/>
</dbReference>
<dbReference type="InterPro" id="IPR026881">
    <property type="entry name" value="WYL_dom"/>
</dbReference>
<reference evidence="3 4" key="1">
    <citation type="submission" date="2016-07" db="EMBL/GenBank/DDBJ databases">
        <title>Characterization of isolates of Eisenbergiella tayi derived from blood cultures, using whole genome sequencing.</title>
        <authorList>
            <person name="Burdz T."/>
            <person name="Wiebe D."/>
            <person name="Huynh C."/>
            <person name="Bernard K."/>
        </authorList>
    </citation>
    <scope>NUCLEOTIDE SEQUENCE [LARGE SCALE GENOMIC DNA]</scope>
    <source>
        <strain evidence="3 4">NML 110608</strain>
    </source>
</reference>
<dbReference type="PANTHER" id="PTHR34580">
    <property type="match status" value="1"/>
</dbReference>
<evidence type="ECO:0000313" key="4">
    <source>
        <dbReference type="Proteomes" id="UP000094067"/>
    </source>
</evidence>
<dbReference type="Pfam" id="PF13280">
    <property type="entry name" value="WYL"/>
    <property type="match status" value="1"/>
</dbReference>
<dbReference type="SUPFAM" id="SSF46785">
    <property type="entry name" value="Winged helix' DNA-binding domain"/>
    <property type="match status" value="1"/>
</dbReference>
<dbReference type="EMBL" id="MCGH01000003">
    <property type="protein sequence ID" value="ODM03855.1"/>
    <property type="molecule type" value="Genomic_DNA"/>
</dbReference>
<accession>A0A1E3A511</accession>
<protein>
    <submittedName>
        <fullName evidence="3">Uncharacterized protein</fullName>
    </submittedName>
</protein>
<comment type="caution">
    <text evidence="3">The sequence shown here is derived from an EMBL/GenBank/DDBJ whole genome shotgun (WGS) entry which is preliminary data.</text>
</comment>
<dbReference type="PANTHER" id="PTHR34580:SF1">
    <property type="entry name" value="PROTEIN PAFC"/>
    <property type="match status" value="1"/>
</dbReference>
<proteinExistence type="predicted"/>
<dbReference type="PATRIC" id="fig|1432052.4.peg.5172"/>
<evidence type="ECO:0000259" key="1">
    <source>
        <dbReference type="Pfam" id="PF13280"/>
    </source>
</evidence>
<evidence type="ECO:0000259" key="2">
    <source>
        <dbReference type="Pfam" id="PF25583"/>
    </source>
</evidence>
<dbReference type="InterPro" id="IPR051534">
    <property type="entry name" value="CBASS_pafABC_assoc_protein"/>
</dbReference>
<organism evidence="3 4">
    <name type="scientific">Eisenbergiella tayi</name>
    <dbReference type="NCBI Taxonomy" id="1432052"/>
    <lineage>
        <taxon>Bacteria</taxon>
        <taxon>Bacillati</taxon>
        <taxon>Bacillota</taxon>
        <taxon>Clostridia</taxon>
        <taxon>Lachnospirales</taxon>
        <taxon>Lachnospiraceae</taxon>
        <taxon>Eisenbergiella</taxon>
    </lineage>
</organism>
<evidence type="ECO:0000313" key="3">
    <source>
        <dbReference type="EMBL" id="ODM03855.1"/>
    </source>
</evidence>
<dbReference type="Proteomes" id="UP000094067">
    <property type="component" value="Unassembled WGS sequence"/>
</dbReference>
<sequence length="342" mass="39821">MSGAGLNMPKSSNQKLKLLYLLRILQKETDEEHYLNSQQLIERLEKYDISAERKSIYDDIARLTDFGYDIIHVKTKGGSGYYMGSREFELAELKLLVDVVQASRFITLRKSRELINKLEQFVSGKEAQQLQRQVYVAGRVKTDNESIYYNVDFIHRAIQENRQISFQYMEWTLDKKLVPRKGGARYVISPWALSWNDENYYLIGYDKEADLMKHYRVDKMGSIELTREERQGSIVFENFDIAVYTNKTFGMYGGREEIVSLVFADQLIGVVLDRFGRETDIRRLQEGTFRVRVKVAVSGQFFGWLTGLGTQVRLAGPENVVEEYRNYLKKIYGRYEEGCSGQ</sequence>
<feature type="domain" description="WCX" evidence="2">
    <location>
        <begin position="259"/>
        <end position="331"/>
    </location>
</feature>
<feature type="domain" description="WYL" evidence="1">
    <location>
        <begin position="154"/>
        <end position="224"/>
    </location>
</feature>
<dbReference type="AlphaFoldDB" id="A0A1E3A511"/>
<gene>
    <name evidence="3" type="ORF">BEI61_04658</name>
</gene>
<name>A0A1E3A511_9FIRM</name>
<dbReference type="InterPro" id="IPR036390">
    <property type="entry name" value="WH_DNA-bd_sf"/>
</dbReference>
<dbReference type="InterPro" id="IPR057727">
    <property type="entry name" value="WCX_dom"/>
</dbReference>